<feature type="transmembrane region" description="Helical" evidence="1">
    <location>
        <begin position="6"/>
        <end position="29"/>
    </location>
</feature>
<sequence>MDPLLYWFIFVTLICTLGILGSYLMFSIIRDSCFKRKKQKDTVMVIYEPDFHPACLSKLQYDKHDVEDLTRIERNFKTGFRRLSFQNEVFGKQFEGLLGEKRQSVDKESDVFVSTNTLDKSITSITEEDEESDDSFDRDTVSVDIEVSDEVREVLRIEKEAKKVEKEMNKFVGGTNDLQYYEINEKYIKLMISLCDMECSSIECRKHKNIVLNYIEQCQNQLKLKSLKSK</sequence>
<dbReference type="EnsemblMetazoa" id="XM_050656239.1">
    <property type="protein sequence ID" value="XP_050512196.1"/>
    <property type="gene ID" value="LOC126888187"/>
</dbReference>
<keyword evidence="1" id="KW-0812">Transmembrane</keyword>
<reference evidence="2" key="1">
    <citation type="submission" date="2025-05" db="UniProtKB">
        <authorList>
            <consortium name="EnsemblMetazoa"/>
        </authorList>
    </citation>
    <scope>IDENTIFICATION</scope>
</reference>
<dbReference type="RefSeq" id="XP_050512196.1">
    <property type="nucleotide sequence ID" value="XM_050656239.1"/>
</dbReference>
<organism evidence="2 3">
    <name type="scientific">Diabrotica virgifera virgifera</name>
    <name type="common">western corn rootworm</name>
    <dbReference type="NCBI Taxonomy" id="50390"/>
    <lineage>
        <taxon>Eukaryota</taxon>
        <taxon>Metazoa</taxon>
        <taxon>Ecdysozoa</taxon>
        <taxon>Arthropoda</taxon>
        <taxon>Hexapoda</taxon>
        <taxon>Insecta</taxon>
        <taxon>Pterygota</taxon>
        <taxon>Neoptera</taxon>
        <taxon>Endopterygota</taxon>
        <taxon>Coleoptera</taxon>
        <taxon>Polyphaga</taxon>
        <taxon>Cucujiformia</taxon>
        <taxon>Chrysomeloidea</taxon>
        <taxon>Chrysomelidae</taxon>
        <taxon>Galerucinae</taxon>
        <taxon>Diabroticina</taxon>
        <taxon>Diabroticites</taxon>
        <taxon>Diabrotica</taxon>
    </lineage>
</organism>
<dbReference type="GeneID" id="126888187"/>
<accession>A0ABM5KPT9</accession>
<evidence type="ECO:0000313" key="2">
    <source>
        <dbReference type="EnsemblMetazoa" id="XP_050512196.1"/>
    </source>
</evidence>
<proteinExistence type="predicted"/>
<evidence type="ECO:0000313" key="3">
    <source>
        <dbReference type="Proteomes" id="UP001652700"/>
    </source>
</evidence>
<dbReference type="Proteomes" id="UP001652700">
    <property type="component" value="Unplaced"/>
</dbReference>
<evidence type="ECO:0000256" key="1">
    <source>
        <dbReference type="SAM" id="Phobius"/>
    </source>
</evidence>
<keyword evidence="3" id="KW-1185">Reference proteome</keyword>
<protein>
    <submittedName>
        <fullName evidence="2">Uncharacterized protein</fullName>
    </submittedName>
</protein>
<keyword evidence="1" id="KW-1133">Transmembrane helix</keyword>
<keyword evidence="1" id="KW-0472">Membrane</keyword>
<name>A0ABM5KPT9_DIAVI</name>